<dbReference type="EMBL" id="UINC01001961">
    <property type="protein sequence ID" value="SUZ91270.1"/>
    <property type="molecule type" value="Genomic_DNA"/>
</dbReference>
<accession>A0A381RHL9</accession>
<protein>
    <submittedName>
        <fullName evidence="1">Uncharacterized protein</fullName>
    </submittedName>
</protein>
<sequence length="60" mass="6562">MSLVFASRDCLQQAELDALGRSSRPEKDTFAISPFGHFYIHFDTTGNDAPNLTDSDANGI</sequence>
<reference evidence="1" key="1">
    <citation type="submission" date="2018-05" db="EMBL/GenBank/DDBJ databases">
        <authorList>
            <person name="Lanie J.A."/>
            <person name="Ng W.-L."/>
            <person name="Kazmierczak K.M."/>
            <person name="Andrzejewski T.M."/>
            <person name="Davidsen T.M."/>
            <person name="Wayne K.J."/>
            <person name="Tettelin H."/>
            <person name="Glass J.I."/>
            <person name="Rusch D."/>
            <person name="Podicherti R."/>
            <person name="Tsui H.-C.T."/>
            <person name="Winkler M.E."/>
        </authorList>
    </citation>
    <scope>NUCLEOTIDE SEQUENCE</scope>
</reference>
<gene>
    <name evidence="1" type="ORF">METZ01_LOCUS44124</name>
</gene>
<dbReference type="AlphaFoldDB" id="A0A381RHL9"/>
<evidence type="ECO:0000313" key="1">
    <source>
        <dbReference type="EMBL" id="SUZ91270.1"/>
    </source>
</evidence>
<feature type="non-terminal residue" evidence="1">
    <location>
        <position position="60"/>
    </location>
</feature>
<name>A0A381RHL9_9ZZZZ</name>
<organism evidence="1">
    <name type="scientific">marine metagenome</name>
    <dbReference type="NCBI Taxonomy" id="408172"/>
    <lineage>
        <taxon>unclassified sequences</taxon>
        <taxon>metagenomes</taxon>
        <taxon>ecological metagenomes</taxon>
    </lineage>
</organism>
<proteinExistence type="predicted"/>